<dbReference type="AlphaFoldDB" id="A0AAD5G7Y5"/>
<name>A0AAD5G7Y5_AMBAR</name>
<evidence type="ECO:0000313" key="3">
    <source>
        <dbReference type="Proteomes" id="UP001206925"/>
    </source>
</evidence>
<sequence>MMQNMKMKMNQTLILSIIIIIIINRSGRKEEEEDIIGGRLKVAMLFLLSPPFPKMEQLREQQGIPIDRLLPILQLPLKKKKKKTTLLSPRKLIWIQLTFTPTEMMQVQIYQKMLLFQMERSYL</sequence>
<dbReference type="EMBL" id="JAMZMK010010726">
    <property type="protein sequence ID" value="KAI7730588.1"/>
    <property type="molecule type" value="Genomic_DNA"/>
</dbReference>
<dbReference type="Proteomes" id="UP001206925">
    <property type="component" value="Unassembled WGS sequence"/>
</dbReference>
<reference evidence="2" key="1">
    <citation type="submission" date="2022-06" db="EMBL/GenBank/DDBJ databases">
        <title>Uncovering the hologenomic basis of an extraordinary plant invasion.</title>
        <authorList>
            <person name="Bieker V.C."/>
            <person name="Martin M.D."/>
            <person name="Gilbert T."/>
            <person name="Hodgins K."/>
            <person name="Battlay P."/>
            <person name="Petersen B."/>
            <person name="Wilson J."/>
        </authorList>
    </citation>
    <scope>NUCLEOTIDE SEQUENCE</scope>
    <source>
        <strain evidence="2">AA19_3_7</strain>
        <tissue evidence="2">Leaf</tissue>
    </source>
</reference>
<proteinExistence type="predicted"/>
<keyword evidence="1" id="KW-0732">Signal</keyword>
<evidence type="ECO:0000313" key="2">
    <source>
        <dbReference type="EMBL" id="KAI7730588.1"/>
    </source>
</evidence>
<accession>A0AAD5G7Y5</accession>
<gene>
    <name evidence="2" type="ORF">M8C21_021472</name>
</gene>
<feature type="signal peptide" evidence="1">
    <location>
        <begin position="1"/>
        <end position="29"/>
    </location>
</feature>
<organism evidence="2 3">
    <name type="scientific">Ambrosia artemisiifolia</name>
    <name type="common">Common ragweed</name>
    <dbReference type="NCBI Taxonomy" id="4212"/>
    <lineage>
        <taxon>Eukaryota</taxon>
        <taxon>Viridiplantae</taxon>
        <taxon>Streptophyta</taxon>
        <taxon>Embryophyta</taxon>
        <taxon>Tracheophyta</taxon>
        <taxon>Spermatophyta</taxon>
        <taxon>Magnoliopsida</taxon>
        <taxon>eudicotyledons</taxon>
        <taxon>Gunneridae</taxon>
        <taxon>Pentapetalae</taxon>
        <taxon>asterids</taxon>
        <taxon>campanulids</taxon>
        <taxon>Asterales</taxon>
        <taxon>Asteraceae</taxon>
        <taxon>Asteroideae</taxon>
        <taxon>Heliantheae alliance</taxon>
        <taxon>Heliantheae</taxon>
        <taxon>Ambrosia</taxon>
    </lineage>
</organism>
<feature type="chain" id="PRO_5042089617" evidence="1">
    <location>
        <begin position="30"/>
        <end position="123"/>
    </location>
</feature>
<evidence type="ECO:0000256" key="1">
    <source>
        <dbReference type="SAM" id="SignalP"/>
    </source>
</evidence>
<protein>
    <submittedName>
        <fullName evidence="2">Uncharacterized protein</fullName>
    </submittedName>
</protein>
<comment type="caution">
    <text evidence="2">The sequence shown here is derived from an EMBL/GenBank/DDBJ whole genome shotgun (WGS) entry which is preliminary data.</text>
</comment>
<keyword evidence="3" id="KW-1185">Reference proteome</keyword>